<evidence type="ECO:0000313" key="3">
    <source>
        <dbReference type="Proteomes" id="UP000199283"/>
    </source>
</evidence>
<feature type="chain" id="PRO_5011513906" evidence="1">
    <location>
        <begin position="20"/>
        <end position="230"/>
    </location>
</feature>
<name>A0A1H7I3K4_9RHOB</name>
<keyword evidence="3" id="KW-1185">Reference proteome</keyword>
<keyword evidence="1" id="KW-0732">Signal</keyword>
<proteinExistence type="predicted"/>
<accession>A0A1H7I3K4</accession>
<protein>
    <submittedName>
        <fullName evidence="2">Putative metallopeptidase</fullName>
    </submittedName>
</protein>
<sequence>MIRAAALLLGLMAATPAAADFVLSNLRFTLYHEVGHAVIDQMRVPLFGSGETAADGFGLMVADRLHSETEMREIITDMTRLGRTEAAREIFDPWSEYMPGAQRMSRAICLWFGLKPTERGDHARALGMPPQEEWACIENARALRSAWTPILDDLRPDGTGGVSLRVAATGKALRLLAPDIARLNKEIALPRPTPVTIENCGEDNAYYYQYDDRIVICAELVTGLRRDALR</sequence>
<dbReference type="Pfam" id="PF14247">
    <property type="entry name" value="DUF4344"/>
    <property type="match status" value="2"/>
</dbReference>
<dbReference type="AlphaFoldDB" id="A0A1H7I3K4"/>
<dbReference type="EMBL" id="FNZQ01000001">
    <property type="protein sequence ID" value="SEK57101.1"/>
    <property type="molecule type" value="Genomic_DNA"/>
</dbReference>
<dbReference type="RefSeq" id="WP_175495766.1">
    <property type="nucleotide sequence ID" value="NZ_FNZQ01000001.1"/>
</dbReference>
<evidence type="ECO:0000256" key="1">
    <source>
        <dbReference type="SAM" id="SignalP"/>
    </source>
</evidence>
<feature type="signal peptide" evidence="1">
    <location>
        <begin position="1"/>
        <end position="19"/>
    </location>
</feature>
<reference evidence="2 3" key="1">
    <citation type="submission" date="2016-10" db="EMBL/GenBank/DDBJ databases">
        <authorList>
            <person name="de Groot N.N."/>
        </authorList>
    </citation>
    <scope>NUCLEOTIDE SEQUENCE [LARGE SCALE GENOMIC DNA]</scope>
    <source>
        <strain evidence="2 3">DSM 14858</strain>
    </source>
</reference>
<organism evidence="2 3">
    <name type="scientific">Jannaschia helgolandensis</name>
    <dbReference type="NCBI Taxonomy" id="188906"/>
    <lineage>
        <taxon>Bacteria</taxon>
        <taxon>Pseudomonadati</taxon>
        <taxon>Pseudomonadota</taxon>
        <taxon>Alphaproteobacteria</taxon>
        <taxon>Rhodobacterales</taxon>
        <taxon>Roseobacteraceae</taxon>
        <taxon>Jannaschia</taxon>
    </lineage>
</organism>
<dbReference type="Proteomes" id="UP000199283">
    <property type="component" value="Unassembled WGS sequence"/>
</dbReference>
<dbReference type="STRING" id="188906.SAMN04488526_0916"/>
<gene>
    <name evidence="2" type="ORF">SAMN04488526_0916</name>
</gene>
<dbReference type="InterPro" id="IPR025644">
    <property type="entry name" value="DUF4344"/>
</dbReference>
<evidence type="ECO:0000313" key="2">
    <source>
        <dbReference type="EMBL" id="SEK57101.1"/>
    </source>
</evidence>